<protein>
    <submittedName>
        <fullName evidence="1">Uncharacterized protein</fullName>
    </submittedName>
</protein>
<evidence type="ECO:0000313" key="1">
    <source>
        <dbReference type="EMBL" id="KAJ0039616.1"/>
    </source>
</evidence>
<dbReference type="Proteomes" id="UP001163603">
    <property type="component" value="Chromosome 5"/>
</dbReference>
<accession>A0ACC0YQS5</accession>
<proteinExistence type="predicted"/>
<gene>
    <name evidence="1" type="ORF">Pint_26798</name>
</gene>
<dbReference type="EMBL" id="CM047740">
    <property type="protein sequence ID" value="KAJ0039616.1"/>
    <property type="molecule type" value="Genomic_DNA"/>
</dbReference>
<reference evidence="2" key="1">
    <citation type="journal article" date="2023" name="G3 (Bethesda)">
        <title>Genome assembly and association tests identify interacting loci associated with vigor, precocity, and sex in interspecific pistachio rootstocks.</title>
        <authorList>
            <person name="Palmer W."/>
            <person name="Jacygrad E."/>
            <person name="Sagayaradj S."/>
            <person name="Cavanaugh K."/>
            <person name="Han R."/>
            <person name="Bertier L."/>
            <person name="Beede B."/>
            <person name="Kafkas S."/>
            <person name="Golino D."/>
            <person name="Preece J."/>
            <person name="Michelmore R."/>
        </authorList>
    </citation>
    <scope>NUCLEOTIDE SEQUENCE [LARGE SCALE GENOMIC DNA]</scope>
</reference>
<evidence type="ECO:0000313" key="2">
    <source>
        <dbReference type="Proteomes" id="UP001163603"/>
    </source>
</evidence>
<sequence length="560" mass="64396">MRKGAKRKAATKDGADASKASSSSQDNHKEEQQQPKQQNTKAPRAKRVKVAKPEAEPEYFEDQRSLEDLWKVAFPVGTEWDQLDSLYQFKWDFSNLEDAFEEGGKLHGEKVYLFGCTERKFADLDFIGLVCWGFLLSVLRNMLPGMRRGIILFCFNIGTRLGNWNQEIVSIVCFKDSFYGLFLGKVSYLYSLCYPFIKFSRPAAQLVPYKGENKLICIPVVVAVVSPFPPSDKMGINSVQREAEEIIPMKEMKMDWVPYIPLEKRDRQVERLKSQIYILGCTQRRSALRHLKLDRLKKYEYCLPLCLFFFLGDGIGVMGGGCCIIEKEETVPLIHLMLVFHLILLPLLVDLHYLIDTLIFLLTDFYQPFKEDEFEQSTEVQIMYPLEPPVVCSFDWELDELEEFTDDLVKEEALTEDQKDAFKEFVKEKVREAKKANREAREARKKAIEEMSEETKAAFDKMRFYKFYPVQTPDTPDISNVKKDGSLESVIELALQKNLVHEVDSDTDAPFINRYYGKAHEEGIAQSMILIIVCTQITGHALGALTHRFCISQGIAGKDM</sequence>
<keyword evidence="2" id="KW-1185">Reference proteome</keyword>
<organism evidence="1 2">
    <name type="scientific">Pistacia integerrima</name>
    <dbReference type="NCBI Taxonomy" id="434235"/>
    <lineage>
        <taxon>Eukaryota</taxon>
        <taxon>Viridiplantae</taxon>
        <taxon>Streptophyta</taxon>
        <taxon>Embryophyta</taxon>
        <taxon>Tracheophyta</taxon>
        <taxon>Spermatophyta</taxon>
        <taxon>Magnoliopsida</taxon>
        <taxon>eudicotyledons</taxon>
        <taxon>Gunneridae</taxon>
        <taxon>Pentapetalae</taxon>
        <taxon>rosids</taxon>
        <taxon>malvids</taxon>
        <taxon>Sapindales</taxon>
        <taxon>Anacardiaceae</taxon>
        <taxon>Pistacia</taxon>
    </lineage>
</organism>
<comment type="caution">
    <text evidence="1">The sequence shown here is derived from an EMBL/GenBank/DDBJ whole genome shotgun (WGS) entry which is preliminary data.</text>
</comment>
<name>A0ACC0YQS5_9ROSI</name>